<evidence type="ECO:0000256" key="6">
    <source>
        <dbReference type="ARBA" id="ARBA00022723"/>
    </source>
</evidence>
<reference evidence="13 14" key="1">
    <citation type="submission" date="2024-02" db="EMBL/GenBank/DDBJ databases">
        <title>De novo assembly and annotation of 12 fungi associated with fruit tree decline syndrome in Ontario, Canada.</title>
        <authorList>
            <person name="Sulman M."/>
            <person name="Ellouze W."/>
            <person name="Ilyukhin E."/>
        </authorList>
    </citation>
    <scope>NUCLEOTIDE SEQUENCE [LARGE SCALE GENOMIC DNA]</scope>
    <source>
        <strain evidence="13 14">M11/M66-122</strain>
    </source>
</reference>
<dbReference type="PRINTS" id="PR00461">
    <property type="entry name" value="PLPEROXIDASE"/>
</dbReference>
<dbReference type="PANTHER" id="PTHR31517">
    <property type="match status" value="1"/>
</dbReference>
<sequence>MHSFTSTVVLALIAHYGLVTAQCPAVWTEIATDLKATFIDTDGICTDDARAAIRLSFHDCFPGTCDGSIILANECSDRGENTQMIGICDTLGTKATDHDVGVADLIQFAAAIAVKVGRTDSSTAEAEGQIPGANDDADSIVSAFAAKGFTSTELVALMGTHSTAKDLNNVALDSTVDDMDVDFYVQTSEGSTPTSLNSDKNLSNGTQTKSDWDRFGASASDWQAAFVPAMEKLGLMGNDEASLTDCSSVLTDAFA</sequence>
<dbReference type="PANTHER" id="PTHR31517:SF48">
    <property type="entry name" value="PEROXIDASE 16-RELATED"/>
    <property type="match status" value="1"/>
</dbReference>
<dbReference type="GO" id="GO:0006979">
    <property type="term" value="P:response to oxidative stress"/>
    <property type="evidence" value="ECO:0007669"/>
    <property type="project" value="InterPro"/>
</dbReference>
<dbReference type="Gene3D" id="1.10.520.10">
    <property type="match status" value="1"/>
</dbReference>
<keyword evidence="6" id="KW-0479">Metal-binding</keyword>
<name>A0AAN9V1K7_9PEZI</name>
<feature type="signal peptide" evidence="10">
    <location>
        <begin position="1"/>
        <end position="21"/>
    </location>
</feature>
<evidence type="ECO:0000256" key="4">
    <source>
        <dbReference type="ARBA" id="ARBA00022559"/>
    </source>
</evidence>
<keyword evidence="8" id="KW-0408">Iron</keyword>
<evidence type="ECO:0000256" key="1">
    <source>
        <dbReference type="ARBA" id="ARBA00000189"/>
    </source>
</evidence>
<comment type="catalytic activity">
    <reaction evidence="1">
        <text>2 a phenolic donor + H2O2 = 2 a phenolic radical donor + 2 H2O</text>
        <dbReference type="Rhea" id="RHEA:56136"/>
        <dbReference type="ChEBI" id="CHEBI:15377"/>
        <dbReference type="ChEBI" id="CHEBI:16240"/>
        <dbReference type="ChEBI" id="CHEBI:139520"/>
        <dbReference type="ChEBI" id="CHEBI:139521"/>
        <dbReference type="EC" id="1.11.1.7"/>
    </reaction>
</comment>
<evidence type="ECO:0000256" key="7">
    <source>
        <dbReference type="ARBA" id="ARBA00023002"/>
    </source>
</evidence>
<feature type="chain" id="PRO_5042665664" description="Peroxidase" evidence="10">
    <location>
        <begin position="22"/>
        <end position="255"/>
    </location>
</feature>
<comment type="similarity">
    <text evidence="9">Belongs to the peroxidase family.</text>
</comment>
<dbReference type="PROSITE" id="PS00436">
    <property type="entry name" value="PEROXIDASE_2"/>
    <property type="match status" value="1"/>
</dbReference>
<dbReference type="SUPFAM" id="SSF48113">
    <property type="entry name" value="Heme-dependent peroxidases"/>
    <property type="match status" value="1"/>
</dbReference>
<gene>
    <name evidence="13" type="ORF">SLS62_006184</name>
</gene>
<dbReference type="Gene3D" id="1.10.420.10">
    <property type="entry name" value="Peroxidase, domain 2"/>
    <property type="match status" value="1"/>
</dbReference>
<proteinExistence type="inferred from homology"/>
<keyword evidence="7 10" id="KW-0560">Oxidoreductase</keyword>
<dbReference type="InterPro" id="IPR000823">
    <property type="entry name" value="Peroxidase_pln"/>
</dbReference>
<dbReference type="InterPro" id="IPR019794">
    <property type="entry name" value="Peroxidases_AS"/>
</dbReference>
<dbReference type="GO" id="GO:0020037">
    <property type="term" value="F:heme binding"/>
    <property type="evidence" value="ECO:0007669"/>
    <property type="project" value="UniProtKB-UniRule"/>
</dbReference>
<comment type="caution">
    <text evidence="13">The sequence shown here is derived from an EMBL/GenBank/DDBJ whole genome shotgun (WGS) entry which is preliminary data.</text>
</comment>
<evidence type="ECO:0000313" key="14">
    <source>
        <dbReference type="Proteomes" id="UP001320420"/>
    </source>
</evidence>
<dbReference type="EMBL" id="JAKJXP020000044">
    <property type="protein sequence ID" value="KAK7751883.1"/>
    <property type="molecule type" value="Genomic_DNA"/>
</dbReference>
<dbReference type="PROSITE" id="PS50873">
    <property type="entry name" value="PEROXIDASE_4"/>
    <property type="match status" value="1"/>
</dbReference>
<comment type="cofactor">
    <cofactor evidence="3">
        <name>heme b</name>
        <dbReference type="ChEBI" id="CHEBI:60344"/>
    </cofactor>
</comment>
<feature type="region of interest" description="Disordered" evidence="11">
    <location>
        <begin position="188"/>
        <end position="209"/>
    </location>
</feature>
<evidence type="ECO:0000256" key="10">
    <source>
        <dbReference type="RuleBase" id="RU363051"/>
    </source>
</evidence>
<organism evidence="13 14">
    <name type="scientific">Diatrype stigma</name>
    <dbReference type="NCBI Taxonomy" id="117547"/>
    <lineage>
        <taxon>Eukaryota</taxon>
        <taxon>Fungi</taxon>
        <taxon>Dikarya</taxon>
        <taxon>Ascomycota</taxon>
        <taxon>Pezizomycotina</taxon>
        <taxon>Sordariomycetes</taxon>
        <taxon>Xylariomycetidae</taxon>
        <taxon>Xylariales</taxon>
        <taxon>Diatrypaceae</taxon>
        <taxon>Diatrype</taxon>
    </lineage>
</organism>
<keyword evidence="10" id="KW-0732">Signal</keyword>
<evidence type="ECO:0000256" key="5">
    <source>
        <dbReference type="ARBA" id="ARBA00022617"/>
    </source>
</evidence>
<evidence type="ECO:0000256" key="2">
    <source>
        <dbReference type="ARBA" id="ARBA00001913"/>
    </source>
</evidence>
<dbReference type="Pfam" id="PF00141">
    <property type="entry name" value="peroxidase"/>
    <property type="match status" value="1"/>
</dbReference>
<evidence type="ECO:0000256" key="8">
    <source>
        <dbReference type="ARBA" id="ARBA00023004"/>
    </source>
</evidence>
<keyword evidence="14" id="KW-1185">Reference proteome</keyword>
<evidence type="ECO:0000259" key="12">
    <source>
        <dbReference type="PROSITE" id="PS50873"/>
    </source>
</evidence>
<dbReference type="GO" id="GO:0140825">
    <property type="term" value="F:lactoperoxidase activity"/>
    <property type="evidence" value="ECO:0007669"/>
    <property type="project" value="UniProtKB-EC"/>
</dbReference>
<evidence type="ECO:0000256" key="9">
    <source>
        <dbReference type="RuleBase" id="RU004241"/>
    </source>
</evidence>
<keyword evidence="5" id="KW-0349">Heme</keyword>
<protein>
    <recommendedName>
        <fullName evidence="10">Peroxidase</fullName>
        <ecNumber evidence="10">1.11.1.-</ecNumber>
    </recommendedName>
</protein>
<evidence type="ECO:0000256" key="11">
    <source>
        <dbReference type="SAM" id="MobiDB-lite"/>
    </source>
</evidence>
<evidence type="ECO:0000256" key="3">
    <source>
        <dbReference type="ARBA" id="ARBA00001970"/>
    </source>
</evidence>
<feature type="domain" description="Plant heme peroxidase family profile" evidence="12">
    <location>
        <begin position="49"/>
        <end position="255"/>
    </location>
</feature>
<dbReference type="InterPro" id="IPR002016">
    <property type="entry name" value="Haem_peroxidase"/>
</dbReference>
<dbReference type="EC" id="1.11.1.-" evidence="10"/>
<keyword evidence="4 10" id="KW-0575">Peroxidase</keyword>
<dbReference type="AlphaFoldDB" id="A0AAN9V1K7"/>
<dbReference type="Proteomes" id="UP001320420">
    <property type="component" value="Unassembled WGS sequence"/>
</dbReference>
<dbReference type="GO" id="GO:0046872">
    <property type="term" value="F:metal ion binding"/>
    <property type="evidence" value="ECO:0007669"/>
    <property type="project" value="UniProtKB-UniRule"/>
</dbReference>
<accession>A0AAN9V1K7</accession>
<evidence type="ECO:0000313" key="13">
    <source>
        <dbReference type="EMBL" id="KAK7751883.1"/>
    </source>
</evidence>
<comment type="cofactor">
    <cofactor evidence="2">
        <name>Ca(2+)</name>
        <dbReference type="ChEBI" id="CHEBI:29108"/>
    </cofactor>
</comment>
<dbReference type="InterPro" id="IPR010255">
    <property type="entry name" value="Haem_peroxidase_sf"/>
</dbReference>